<sequence length="146" mass="17702">MNFTRIKKDLGILTQINFNKNLFKSALICRICVKQNYSNLLIKIVIGIKRITQFFNMNFTQIKKDLGRLTQINFNKNLFKSALICRICVKQNHFNHFIPKFREWQKENFKNIIFVLLYQNYQNNIKNGEYYRNYHVTIWSRFSESC</sequence>
<dbReference type="AlphaFoldDB" id="A0A502EWB6"/>
<name>A0A502EWB6_9FLAO</name>
<dbReference type="EMBL" id="RCZH01000004">
    <property type="protein sequence ID" value="TPG42023.1"/>
    <property type="molecule type" value="Genomic_DNA"/>
</dbReference>
<evidence type="ECO:0000313" key="1">
    <source>
        <dbReference type="EMBL" id="TPG42023.1"/>
    </source>
</evidence>
<protein>
    <submittedName>
        <fullName evidence="1">Uncharacterized protein</fullName>
    </submittedName>
</protein>
<keyword evidence="2" id="KW-1185">Reference proteome</keyword>
<organism evidence="1 2">
    <name type="scientific">Flavobacterium pectinovorum</name>
    <dbReference type="NCBI Taxonomy" id="29533"/>
    <lineage>
        <taxon>Bacteria</taxon>
        <taxon>Pseudomonadati</taxon>
        <taxon>Bacteroidota</taxon>
        <taxon>Flavobacteriia</taxon>
        <taxon>Flavobacteriales</taxon>
        <taxon>Flavobacteriaceae</taxon>
        <taxon>Flavobacterium</taxon>
    </lineage>
</organism>
<proteinExistence type="predicted"/>
<gene>
    <name evidence="1" type="ORF">EAH81_06780</name>
</gene>
<comment type="caution">
    <text evidence="1">The sequence shown here is derived from an EMBL/GenBank/DDBJ whole genome shotgun (WGS) entry which is preliminary data.</text>
</comment>
<dbReference type="Proteomes" id="UP000319700">
    <property type="component" value="Unassembled WGS sequence"/>
</dbReference>
<evidence type="ECO:0000313" key="2">
    <source>
        <dbReference type="Proteomes" id="UP000319700"/>
    </source>
</evidence>
<reference evidence="1 2" key="1">
    <citation type="journal article" date="2019" name="Environ. Microbiol.">
        <title>Species interactions and distinct microbial communities in high Arctic permafrost affected cryosols are associated with the CH4 and CO2 gas fluxes.</title>
        <authorList>
            <person name="Altshuler I."/>
            <person name="Hamel J."/>
            <person name="Turney S."/>
            <person name="Magnuson E."/>
            <person name="Levesque R."/>
            <person name="Greer C."/>
            <person name="Whyte L.G."/>
        </authorList>
    </citation>
    <scope>NUCLEOTIDE SEQUENCE [LARGE SCALE GENOMIC DNA]</scope>
    <source>
        <strain evidence="1 2">42</strain>
    </source>
</reference>
<accession>A0A502EWB6</accession>